<feature type="compositionally biased region" description="Polar residues" evidence="6">
    <location>
        <begin position="124"/>
        <end position="136"/>
    </location>
</feature>
<accession>A0A182JNB4</accession>
<protein>
    <submittedName>
        <fullName evidence="8">Uncharacterized protein</fullName>
    </submittedName>
</protein>
<keyword evidence="3 7" id="KW-1133">Transmembrane helix</keyword>
<dbReference type="PANTHER" id="PTHR31792">
    <property type="entry name" value="VACUOLAR ATPASE ASSEMBLY INTEGRAL MEMBRANE PROTEIN VMA21"/>
    <property type="match status" value="1"/>
</dbReference>
<dbReference type="Pfam" id="PF09446">
    <property type="entry name" value="VMA21"/>
    <property type="match status" value="1"/>
</dbReference>
<evidence type="ECO:0000313" key="8">
    <source>
        <dbReference type="EnsemblMetazoa" id="AATE021710-PA.1"/>
    </source>
</evidence>
<evidence type="ECO:0000256" key="1">
    <source>
        <dbReference type="ARBA" id="ARBA00022692"/>
    </source>
</evidence>
<evidence type="ECO:0000256" key="3">
    <source>
        <dbReference type="ARBA" id="ARBA00022989"/>
    </source>
</evidence>
<feature type="region of interest" description="Disordered" evidence="6">
    <location>
        <begin position="113"/>
        <end position="136"/>
    </location>
</feature>
<dbReference type="InterPro" id="IPR019013">
    <property type="entry name" value="Vma21"/>
</dbReference>
<feature type="transmembrane region" description="Helical" evidence="7">
    <location>
        <begin position="43"/>
        <end position="66"/>
    </location>
</feature>
<dbReference type="AlphaFoldDB" id="A0A182JNB4"/>
<dbReference type="VEuPathDB" id="VectorBase:AATE021710"/>
<proteinExistence type="predicted"/>
<dbReference type="GO" id="GO:0070072">
    <property type="term" value="P:vacuolar proton-transporting V-type ATPase complex assembly"/>
    <property type="evidence" value="ECO:0007669"/>
    <property type="project" value="InterPro"/>
</dbReference>
<keyword evidence="1 7" id="KW-0812">Transmembrane</keyword>
<evidence type="ECO:0000256" key="4">
    <source>
        <dbReference type="ARBA" id="ARBA00023136"/>
    </source>
</evidence>
<keyword evidence="5" id="KW-0968">Cytoplasmic vesicle</keyword>
<organism evidence="8">
    <name type="scientific">Anopheles atroparvus</name>
    <name type="common">European mosquito</name>
    <dbReference type="NCBI Taxonomy" id="41427"/>
    <lineage>
        <taxon>Eukaryota</taxon>
        <taxon>Metazoa</taxon>
        <taxon>Ecdysozoa</taxon>
        <taxon>Arthropoda</taxon>
        <taxon>Hexapoda</taxon>
        <taxon>Insecta</taxon>
        <taxon>Pterygota</taxon>
        <taxon>Neoptera</taxon>
        <taxon>Endopterygota</taxon>
        <taxon>Diptera</taxon>
        <taxon>Nematocera</taxon>
        <taxon>Culicoidea</taxon>
        <taxon>Culicidae</taxon>
        <taxon>Anophelinae</taxon>
        <taxon>Anopheles</taxon>
    </lineage>
</organism>
<dbReference type="EnsemblMetazoa" id="AATE021710-RA">
    <property type="protein sequence ID" value="AATE021710-PA.1"/>
    <property type="gene ID" value="AATE021710"/>
</dbReference>
<dbReference type="PANTHER" id="PTHR31792:SF3">
    <property type="entry name" value="VACUOLAR ATPASE ASSEMBLY INTEGRAL MEMBRANE PROTEIN VMA21"/>
    <property type="match status" value="1"/>
</dbReference>
<keyword evidence="4 7" id="KW-0472">Membrane</keyword>
<evidence type="ECO:0000256" key="7">
    <source>
        <dbReference type="SAM" id="Phobius"/>
    </source>
</evidence>
<dbReference type="GO" id="GO:0005789">
    <property type="term" value="C:endoplasmic reticulum membrane"/>
    <property type="evidence" value="ECO:0007669"/>
    <property type="project" value="TreeGrafter"/>
</dbReference>
<feature type="transmembrane region" description="Helical" evidence="7">
    <location>
        <begin position="86"/>
        <end position="104"/>
    </location>
</feature>
<evidence type="ECO:0000256" key="6">
    <source>
        <dbReference type="SAM" id="MobiDB-lite"/>
    </source>
</evidence>
<evidence type="ECO:0000256" key="5">
    <source>
        <dbReference type="ARBA" id="ARBA00023329"/>
    </source>
</evidence>
<name>A0A182JNB4_ANOAO</name>
<keyword evidence="2" id="KW-0256">Endoplasmic reticulum</keyword>
<sequence>MGRRKKRTDQLPAAGDGGIDAQQTEAVAEQVDPYSIPLHSRQAAFAILWLLVYSFAMFTLPFGAFYGMKYLLLEQFQIDGFNNTCGSVLAAVLTVNGIIVLYALRGFKEVEEEDNDRQTRKANENTAAVSETSKSK</sequence>
<dbReference type="GO" id="GO:0031410">
    <property type="term" value="C:cytoplasmic vesicle"/>
    <property type="evidence" value="ECO:0007669"/>
    <property type="project" value="UniProtKB-KW"/>
</dbReference>
<dbReference type="STRING" id="41427.A0A182JNB4"/>
<reference evidence="8" key="1">
    <citation type="submission" date="2022-08" db="UniProtKB">
        <authorList>
            <consortium name="EnsemblMetazoa"/>
        </authorList>
    </citation>
    <scope>IDENTIFICATION</scope>
    <source>
        <strain evidence="8">EBRO</strain>
    </source>
</reference>
<evidence type="ECO:0000256" key="2">
    <source>
        <dbReference type="ARBA" id="ARBA00022824"/>
    </source>
</evidence>